<accession>A0A6V7QAP7</accession>
<sequence length="360" mass="39316">MKHPTSEVVGVASRCATARHFGRPAAAAAARFPNPSSEAALLLLLRSPPNLNLRNPRINPSRSVSPQFLRISGAKLAAARARSSTESGGGGGDEPSDRERGRGESVEEAAGSAAPSSFDFLELKRGAETGEGGLVPSDSEGSRAKGGRRGMMRRSSLLAKQVISVRSARSLGFVSQLWVDTTLWVVALVEVRPNLLSGEIEKFLLEDIYQVGDVVLVQDESVIENELKMIGLDSLVGYNVVTSGRQNVGKVRGFTFNINSGAVESLELDSFGFSIIPASLVSTYSLFVEDILEVFNDTILVHDDAVSRVQRITKGIWDTQNKHGHGDQSGEYYRFRRRSGDKFRRMRNVDDDDWDLPMDY</sequence>
<feature type="region of interest" description="Disordered" evidence="1">
    <location>
        <begin position="129"/>
        <end position="151"/>
    </location>
</feature>
<feature type="region of interest" description="Disordered" evidence="1">
    <location>
        <begin position="75"/>
        <end position="114"/>
    </location>
</feature>
<dbReference type="PANTHER" id="PTHR36740">
    <property type="entry name" value="PRC DOMAIN-CONTAINING PROTEIN"/>
    <property type="match status" value="1"/>
</dbReference>
<dbReference type="PANTHER" id="PTHR36740:SF1">
    <property type="entry name" value="PRC-BARREL DOMAIN-CONTAINING PROTEIN"/>
    <property type="match status" value="1"/>
</dbReference>
<feature type="compositionally biased region" description="Basic and acidic residues" evidence="1">
    <location>
        <begin position="95"/>
        <end position="105"/>
    </location>
</feature>
<gene>
    <name evidence="2" type="ORF">CB5_LOCUS23136</name>
</gene>
<organism evidence="2">
    <name type="scientific">Ananas comosus var. bracteatus</name>
    <name type="common">red pineapple</name>
    <dbReference type="NCBI Taxonomy" id="296719"/>
    <lineage>
        <taxon>Eukaryota</taxon>
        <taxon>Viridiplantae</taxon>
        <taxon>Streptophyta</taxon>
        <taxon>Embryophyta</taxon>
        <taxon>Tracheophyta</taxon>
        <taxon>Spermatophyta</taxon>
        <taxon>Magnoliopsida</taxon>
        <taxon>Liliopsida</taxon>
        <taxon>Poales</taxon>
        <taxon>Bromeliaceae</taxon>
        <taxon>Bromelioideae</taxon>
        <taxon>Ananas</taxon>
    </lineage>
</organism>
<evidence type="ECO:0000256" key="1">
    <source>
        <dbReference type="SAM" id="MobiDB-lite"/>
    </source>
</evidence>
<feature type="compositionally biased region" description="Low complexity" evidence="1">
    <location>
        <begin position="77"/>
        <end position="86"/>
    </location>
</feature>
<evidence type="ECO:0008006" key="3">
    <source>
        <dbReference type="Google" id="ProtNLM"/>
    </source>
</evidence>
<protein>
    <recommendedName>
        <fullName evidence="3">PRC-barrel domain-containing protein</fullName>
    </recommendedName>
</protein>
<reference evidence="2" key="1">
    <citation type="submission" date="2020-07" db="EMBL/GenBank/DDBJ databases">
        <authorList>
            <person name="Lin J."/>
        </authorList>
    </citation>
    <scope>NUCLEOTIDE SEQUENCE</scope>
</reference>
<dbReference type="EMBL" id="LR862134">
    <property type="protein sequence ID" value="CAD1839925.1"/>
    <property type="molecule type" value="Genomic_DNA"/>
</dbReference>
<name>A0A6V7QAP7_ANACO</name>
<evidence type="ECO:0000313" key="2">
    <source>
        <dbReference type="EMBL" id="CAD1839925.1"/>
    </source>
</evidence>
<proteinExistence type="predicted"/>
<dbReference type="SUPFAM" id="SSF50346">
    <property type="entry name" value="PRC-barrel domain"/>
    <property type="match status" value="2"/>
</dbReference>
<dbReference type="AlphaFoldDB" id="A0A6V7QAP7"/>
<dbReference type="InterPro" id="IPR011033">
    <property type="entry name" value="PRC_barrel-like_sf"/>
</dbReference>